<feature type="compositionally biased region" description="Polar residues" evidence="1">
    <location>
        <begin position="52"/>
        <end position="62"/>
    </location>
</feature>
<gene>
    <name evidence="2" type="ORF">Y1Q_0003386</name>
</gene>
<reference evidence="2 3" key="1">
    <citation type="journal article" date="2012" name="Genome Biol.">
        <title>Sequencing three crocodilian genomes to illuminate the evolution of archosaurs and amniotes.</title>
        <authorList>
            <person name="St John J.A."/>
            <person name="Braun E.L."/>
            <person name="Isberg S.R."/>
            <person name="Miles L.G."/>
            <person name="Chong A.Y."/>
            <person name="Gongora J."/>
            <person name="Dalzell P."/>
            <person name="Moran C."/>
            <person name="Bed'hom B."/>
            <person name="Abzhanov A."/>
            <person name="Burgess S.C."/>
            <person name="Cooksey A.M."/>
            <person name="Castoe T.A."/>
            <person name="Crawford N.G."/>
            <person name="Densmore L.D."/>
            <person name="Drew J.C."/>
            <person name="Edwards S.V."/>
            <person name="Faircloth B.C."/>
            <person name="Fujita M.K."/>
            <person name="Greenwold M.J."/>
            <person name="Hoffmann F.G."/>
            <person name="Howard J.M."/>
            <person name="Iguchi T."/>
            <person name="Janes D.E."/>
            <person name="Khan S.Y."/>
            <person name="Kohno S."/>
            <person name="de Koning A.J."/>
            <person name="Lance S.L."/>
            <person name="McCarthy F.M."/>
            <person name="McCormack J.E."/>
            <person name="Merchant M.E."/>
            <person name="Peterson D.G."/>
            <person name="Pollock D.D."/>
            <person name="Pourmand N."/>
            <person name="Raney B.J."/>
            <person name="Roessler K.A."/>
            <person name="Sanford J.R."/>
            <person name="Sawyer R.H."/>
            <person name="Schmidt C.J."/>
            <person name="Triplett E.W."/>
            <person name="Tuberville T.D."/>
            <person name="Venegas-Anaya M."/>
            <person name="Howard J.T."/>
            <person name="Jarvis E.D."/>
            <person name="Guillette L.J.Jr."/>
            <person name="Glenn T.C."/>
            <person name="Green R.E."/>
            <person name="Ray D.A."/>
        </authorList>
    </citation>
    <scope>NUCLEOTIDE SEQUENCE [LARGE SCALE GENOMIC DNA]</scope>
    <source>
        <strain evidence="2">KSC_2009_1</strain>
    </source>
</reference>
<proteinExistence type="predicted"/>
<protein>
    <submittedName>
        <fullName evidence="2">Uncharacterized protein</fullName>
    </submittedName>
</protein>
<dbReference type="PANTHER" id="PTHR15545">
    <property type="entry name" value="PDZ DOMAIN CONTAINING RING FINGER PROTEIN 3, 4"/>
    <property type="match status" value="1"/>
</dbReference>
<feature type="compositionally biased region" description="Basic residues" evidence="1">
    <location>
        <begin position="390"/>
        <end position="399"/>
    </location>
</feature>
<evidence type="ECO:0000313" key="3">
    <source>
        <dbReference type="Proteomes" id="UP000050525"/>
    </source>
</evidence>
<feature type="region of interest" description="Disordered" evidence="1">
    <location>
        <begin position="354"/>
        <end position="399"/>
    </location>
</feature>
<keyword evidence="3" id="KW-1185">Reference proteome</keyword>
<dbReference type="InterPro" id="IPR036034">
    <property type="entry name" value="PDZ_sf"/>
</dbReference>
<feature type="region of interest" description="Disordered" evidence="1">
    <location>
        <begin position="38"/>
        <end position="63"/>
    </location>
</feature>
<dbReference type="STRING" id="8496.A0A151MAV6"/>
<dbReference type="PANTHER" id="PTHR15545:SF8">
    <property type="entry name" value="SLO-INTERACTING PROTEIN 1"/>
    <property type="match status" value="1"/>
</dbReference>
<feature type="compositionally biased region" description="Basic and acidic residues" evidence="1">
    <location>
        <begin position="281"/>
        <end position="293"/>
    </location>
</feature>
<dbReference type="InterPro" id="IPR051971">
    <property type="entry name" value="E3_ubiquitin-PDZ_ligase"/>
</dbReference>
<dbReference type="Proteomes" id="UP000050525">
    <property type="component" value="Unassembled WGS sequence"/>
</dbReference>
<accession>A0A151MAV6</accession>
<feature type="compositionally biased region" description="Acidic residues" evidence="1">
    <location>
        <begin position="116"/>
        <end position="127"/>
    </location>
</feature>
<comment type="caution">
    <text evidence="2">The sequence shown here is derived from an EMBL/GenBank/DDBJ whole genome shotgun (WGS) entry which is preliminary data.</text>
</comment>
<dbReference type="Gene3D" id="2.30.42.10">
    <property type="match status" value="1"/>
</dbReference>
<sequence>MIFLFSCWDQIKVNGQDISTVSLREALEILQSAEEQVTLEARREKPPRKPPQTSDATTQTEASWWDKPCPNRGHCIPSCFDFYLDSSYRSYLLPQDCNDGSESDCLLPTSRRVEKEEPDYETESEGEESQKQNEQMLLLHQDWDSGVCYTDGSTQLDEHSGPSVEAEDPAAPKGSGPGHFAVDTIERSGPATEDLLSNEESSDSSFCGVNPEEFRKFQEILEGKCNQYQFYKALHRDQRASEVQEEGSEQCRQREQWLVKRPSSPSSPECLPLAGDSTVNTKKEVNRRAELCPRDSVNGDARKSAQRQTETEDTSLPPTSFASGPKTLAIPHHARRYMSYMNLVQEKVAVECLSDQPRSSAPPGQCSKGTESNPGDAGCTRRVPNERSKPLLKKQHKSQLLKDRALRITEERSGMTTDDDALSELKTGKYWNKAQRRQHLLLSKEQKQRKEFMMQSRMGQLTEDGAGTMCRKDLGIIELSQKKLMKRRSRKVLDNWITIQELLTHGTKSLDGRTTYSPLLSVTTV</sequence>
<feature type="region of interest" description="Disordered" evidence="1">
    <location>
        <begin position="103"/>
        <end position="133"/>
    </location>
</feature>
<feature type="region of interest" description="Disordered" evidence="1">
    <location>
        <begin position="150"/>
        <end position="184"/>
    </location>
</feature>
<evidence type="ECO:0000256" key="1">
    <source>
        <dbReference type="SAM" id="MobiDB-lite"/>
    </source>
</evidence>
<dbReference type="EMBL" id="AKHW03006286">
    <property type="protein sequence ID" value="KYO21644.1"/>
    <property type="molecule type" value="Genomic_DNA"/>
</dbReference>
<organism evidence="2 3">
    <name type="scientific">Alligator mississippiensis</name>
    <name type="common">American alligator</name>
    <dbReference type="NCBI Taxonomy" id="8496"/>
    <lineage>
        <taxon>Eukaryota</taxon>
        <taxon>Metazoa</taxon>
        <taxon>Chordata</taxon>
        <taxon>Craniata</taxon>
        <taxon>Vertebrata</taxon>
        <taxon>Euteleostomi</taxon>
        <taxon>Archelosauria</taxon>
        <taxon>Archosauria</taxon>
        <taxon>Crocodylia</taxon>
        <taxon>Alligatoridae</taxon>
        <taxon>Alligatorinae</taxon>
        <taxon>Alligator</taxon>
    </lineage>
</organism>
<dbReference type="AlphaFoldDB" id="A0A151MAV6"/>
<evidence type="ECO:0000313" key="2">
    <source>
        <dbReference type="EMBL" id="KYO21644.1"/>
    </source>
</evidence>
<feature type="region of interest" description="Disordered" evidence="1">
    <location>
        <begin position="258"/>
        <end position="326"/>
    </location>
</feature>
<name>A0A151MAV6_ALLMI</name>